<evidence type="ECO:0000259" key="7">
    <source>
        <dbReference type="Pfam" id="PF00958"/>
    </source>
</evidence>
<dbReference type="GO" id="GO:0005524">
    <property type="term" value="F:ATP binding"/>
    <property type="evidence" value="ECO:0007669"/>
    <property type="project" value="UniProtKB-KW"/>
</dbReference>
<dbReference type="InterPro" id="IPR001674">
    <property type="entry name" value="GMP_synth_C"/>
</dbReference>
<evidence type="ECO:0000256" key="3">
    <source>
        <dbReference type="ARBA" id="ARBA00022749"/>
    </source>
</evidence>
<dbReference type="Pfam" id="PF00958">
    <property type="entry name" value="GMP_synt_C"/>
    <property type="match status" value="1"/>
</dbReference>
<evidence type="ECO:0000256" key="5">
    <source>
        <dbReference type="ARBA" id="ARBA00022840"/>
    </source>
</evidence>
<name>A0A2U1L6B5_ARTAN</name>
<feature type="domain" description="GMP synthase C-terminal" evidence="7">
    <location>
        <begin position="55"/>
        <end position="108"/>
    </location>
</feature>
<evidence type="ECO:0000256" key="2">
    <source>
        <dbReference type="ARBA" id="ARBA00022741"/>
    </source>
</evidence>
<dbReference type="AlphaFoldDB" id="A0A2U1L6B5"/>
<organism evidence="8 9">
    <name type="scientific">Artemisia annua</name>
    <name type="common">Sweet wormwood</name>
    <dbReference type="NCBI Taxonomy" id="35608"/>
    <lineage>
        <taxon>Eukaryota</taxon>
        <taxon>Viridiplantae</taxon>
        <taxon>Streptophyta</taxon>
        <taxon>Embryophyta</taxon>
        <taxon>Tracheophyta</taxon>
        <taxon>Spermatophyta</taxon>
        <taxon>Magnoliopsida</taxon>
        <taxon>eudicotyledons</taxon>
        <taxon>Gunneridae</taxon>
        <taxon>Pentapetalae</taxon>
        <taxon>asterids</taxon>
        <taxon>campanulids</taxon>
        <taxon>Asterales</taxon>
        <taxon>Asteraceae</taxon>
        <taxon>Asteroideae</taxon>
        <taxon>Anthemideae</taxon>
        <taxon>Artemisiinae</taxon>
        <taxon>Artemisia</taxon>
    </lineage>
</organism>
<feature type="transmembrane region" description="Helical" evidence="6">
    <location>
        <begin position="12"/>
        <end position="41"/>
    </location>
</feature>
<dbReference type="EMBL" id="PKPP01011210">
    <property type="protein sequence ID" value="PWA44565.1"/>
    <property type="molecule type" value="Genomic_DNA"/>
</dbReference>
<feature type="transmembrane region" description="Helical" evidence="6">
    <location>
        <begin position="123"/>
        <end position="140"/>
    </location>
</feature>
<keyword evidence="4" id="KW-0658">Purine biosynthesis</keyword>
<dbReference type="PANTHER" id="PTHR11922">
    <property type="entry name" value="GMP SYNTHASE-RELATED"/>
    <property type="match status" value="1"/>
</dbReference>
<evidence type="ECO:0000313" key="8">
    <source>
        <dbReference type="EMBL" id="PWA44565.1"/>
    </source>
</evidence>
<sequence length="262" mass="29284">MSNIKPCLTGWLSNIISCCFPAATSLSWYCGMAFLVMGLFLNGKLERGVAAPMTEMCESGQGKHNEQAFLVFFPVKTTGVQGDQRTHSNAVTLRAVTSQDGMTADWCSGKMDKSFFVVVQPEWIGVFILLGFQTMIPLILSGLNFEDMVSCYGAAAKPNDLHQQFQTQLTKQLDVLHKSVATSVTQQEQQLKGMEDDMQSFVSTKDQMRKWENIKQERTVSCFLSRCGKPGDKGRTRSSELRPEKFGFYYVKGPRRGIPNKS</sequence>
<proteinExistence type="predicted"/>
<evidence type="ECO:0000256" key="6">
    <source>
        <dbReference type="SAM" id="Phobius"/>
    </source>
</evidence>
<dbReference type="GO" id="GO:0003921">
    <property type="term" value="F:GMP synthase activity"/>
    <property type="evidence" value="ECO:0007669"/>
    <property type="project" value="TreeGrafter"/>
</dbReference>
<keyword evidence="2" id="KW-0547">Nucleotide-binding</keyword>
<keyword evidence="6" id="KW-1133">Transmembrane helix</keyword>
<dbReference type="OrthoDB" id="1724632at2759"/>
<accession>A0A2U1L6B5</accession>
<protein>
    <submittedName>
        <fullName evidence="8">Kinesin, motor domain-containing protein</fullName>
    </submittedName>
</protein>
<dbReference type="SUPFAM" id="SSF54810">
    <property type="entry name" value="GMP synthetase C-terminal dimerisation domain"/>
    <property type="match status" value="1"/>
</dbReference>
<keyword evidence="9" id="KW-1185">Reference proteome</keyword>
<keyword evidence="6" id="KW-0472">Membrane</keyword>
<gene>
    <name evidence="8" type="ORF">CTI12_AA525190</name>
</gene>
<evidence type="ECO:0000256" key="1">
    <source>
        <dbReference type="ARBA" id="ARBA00022598"/>
    </source>
</evidence>
<dbReference type="PANTHER" id="PTHR11922:SF2">
    <property type="entry name" value="GMP SYNTHASE [GLUTAMINE-HYDROLYZING]"/>
    <property type="match status" value="1"/>
</dbReference>
<evidence type="ECO:0000313" key="9">
    <source>
        <dbReference type="Proteomes" id="UP000245207"/>
    </source>
</evidence>
<reference evidence="8 9" key="1">
    <citation type="journal article" date="2018" name="Mol. Plant">
        <title>The genome of Artemisia annua provides insight into the evolution of Asteraceae family and artemisinin biosynthesis.</title>
        <authorList>
            <person name="Shen Q."/>
            <person name="Zhang L."/>
            <person name="Liao Z."/>
            <person name="Wang S."/>
            <person name="Yan T."/>
            <person name="Shi P."/>
            <person name="Liu M."/>
            <person name="Fu X."/>
            <person name="Pan Q."/>
            <person name="Wang Y."/>
            <person name="Lv Z."/>
            <person name="Lu X."/>
            <person name="Zhang F."/>
            <person name="Jiang W."/>
            <person name="Ma Y."/>
            <person name="Chen M."/>
            <person name="Hao X."/>
            <person name="Li L."/>
            <person name="Tang Y."/>
            <person name="Lv G."/>
            <person name="Zhou Y."/>
            <person name="Sun X."/>
            <person name="Brodelius P.E."/>
            <person name="Rose J.K.C."/>
            <person name="Tang K."/>
        </authorList>
    </citation>
    <scope>NUCLEOTIDE SEQUENCE [LARGE SCALE GENOMIC DNA]</scope>
    <source>
        <strain evidence="9">cv. Huhao1</strain>
        <tissue evidence="8">Leaf</tissue>
    </source>
</reference>
<dbReference type="STRING" id="35608.A0A2U1L6B5"/>
<dbReference type="Gene3D" id="3.30.300.10">
    <property type="match status" value="1"/>
</dbReference>
<dbReference type="Proteomes" id="UP000245207">
    <property type="component" value="Unassembled WGS sequence"/>
</dbReference>
<evidence type="ECO:0000256" key="4">
    <source>
        <dbReference type="ARBA" id="ARBA00022755"/>
    </source>
</evidence>
<keyword evidence="1" id="KW-0436">Ligase</keyword>
<comment type="caution">
    <text evidence="8">The sequence shown here is derived from an EMBL/GenBank/DDBJ whole genome shotgun (WGS) entry which is preliminary data.</text>
</comment>
<keyword evidence="6" id="KW-0812">Transmembrane</keyword>
<keyword evidence="3" id="KW-0332">GMP biosynthesis</keyword>
<keyword evidence="5" id="KW-0067">ATP-binding</keyword>
<dbReference type="GO" id="GO:0005829">
    <property type="term" value="C:cytosol"/>
    <property type="evidence" value="ECO:0007669"/>
    <property type="project" value="TreeGrafter"/>
</dbReference>